<dbReference type="EMBL" id="JACEOR010000222">
    <property type="protein sequence ID" value="MBA4504908.1"/>
    <property type="molecule type" value="Genomic_DNA"/>
</dbReference>
<evidence type="ECO:0000313" key="6">
    <source>
        <dbReference type="Proteomes" id="UP000580709"/>
    </source>
</evidence>
<dbReference type="SUPFAM" id="SSF46689">
    <property type="entry name" value="Homeodomain-like"/>
    <property type="match status" value="1"/>
</dbReference>
<dbReference type="PANTHER" id="PTHR46796">
    <property type="entry name" value="HTH-TYPE TRANSCRIPTIONAL ACTIVATOR RHAS-RELATED"/>
    <property type="match status" value="1"/>
</dbReference>
<dbReference type="Proteomes" id="UP000580709">
    <property type="component" value="Unassembled WGS sequence"/>
</dbReference>
<dbReference type="GO" id="GO:0003700">
    <property type="term" value="F:DNA-binding transcription factor activity"/>
    <property type="evidence" value="ECO:0007669"/>
    <property type="project" value="InterPro"/>
</dbReference>
<reference evidence="5 6" key="1">
    <citation type="submission" date="2020-07" db="EMBL/GenBank/DDBJ databases">
        <authorList>
            <person name="Khare M."/>
        </authorList>
    </citation>
    <scope>NUCLEOTIDE SEQUENCE [LARGE SCALE GENOMIC DNA]</scope>
    <source>
        <strain evidence="5 6">P8776</strain>
    </source>
</reference>
<keyword evidence="3" id="KW-0804">Transcription</keyword>
<evidence type="ECO:0000259" key="4">
    <source>
        <dbReference type="PROSITE" id="PS01124"/>
    </source>
</evidence>
<dbReference type="Gene3D" id="1.10.10.60">
    <property type="entry name" value="Homeodomain-like"/>
    <property type="match status" value="1"/>
</dbReference>
<dbReference type="PROSITE" id="PS01124">
    <property type="entry name" value="HTH_ARAC_FAMILY_2"/>
    <property type="match status" value="1"/>
</dbReference>
<dbReference type="Pfam" id="PF12833">
    <property type="entry name" value="HTH_18"/>
    <property type="match status" value="1"/>
</dbReference>
<dbReference type="Pfam" id="PF20240">
    <property type="entry name" value="DUF6597"/>
    <property type="match status" value="1"/>
</dbReference>
<dbReference type="PRINTS" id="PR00032">
    <property type="entry name" value="HTHARAC"/>
</dbReference>
<dbReference type="PROSITE" id="PS00041">
    <property type="entry name" value="HTH_ARAC_FAMILY_1"/>
    <property type="match status" value="1"/>
</dbReference>
<organism evidence="5 6">
    <name type="scientific">Corynebacterium sanguinis</name>
    <dbReference type="NCBI Taxonomy" id="2594913"/>
    <lineage>
        <taxon>Bacteria</taxon>
        <taxon>Bacillati</taxon>
        <taxon>Actinomycetota</taxon>
        <taxon>Actinomycetes</taxon>
        <taxon>Mycobacteriales</taxon>
        <taxon>Corynebacteriaceae</taxon>
        <taxon>Corynebacterium</taxon>
    </lineage>
</organism>
<accession>A0A838WW74</accession>
<dbReference type="InterPro" id="IPR046532">
    <property type="entry name" value="DUF6597"/>
</dbReference>
<evidence type="ECO:0000313" key="5">
    <source>
        <dbReference type="EMBL" id="MBA4504908.1"/>
    </source>
</evidence>
<dbReference type="PANTHER" id="PTHR46796:SF13">
    <property type="entry name" value="HTH-TYPE TRANSCRIPTIONAL ACTIVATOR RHAS"/>
    <property type="match status" value="1"/>
</dbReference>
<gene>
    <name evidence="5" type="ORF">H0H28_06135</name>
</gene>
<name>A0A838WW74_9CORY</name>
<evidence type="ECO:0000256" key="3">
    <source>
        <dbReference type="ARBA" id="ARBA00023163"/>
    </source>
</evidence>
<proteinExistence type="predicted"/>
<keyword evidence="2" id="KW-0238">DNA-binding</keyword>
<dbReference type="AlphaFoldDB" id="A0A838WW74"/>
<protein>
    <submittedName>
        <fullName evidence="5">Helix-turn-helix transcriptional regulator</fullName>
    </submittedName>
</protein>
<dbReference type="RefSeq" id="WP_170228632.1">
    <property type="nucleotide sequence ID" value="NZ_JACEOR010000222.1"/>
</dbReference>
<keyword evidence="6" id="KW-1185">Reference proteome</keyword>
<dbReference type="GO" id="GO:0043565">
    <property type="term" value="F:sequence-specific DNA binding"/>
    <property type="evidence" value="ECO:0007669"/>
    <property type="project" value="InterPro"/>
</dbReference>
<dbReference type="SMART" id="SM00342">
    <property type="entry name" value="HTH_ARAC"/>
    <property type="match status" value="1"/>
</dbReference>
<sequence>MNDPLSRAERGVLRPDLLPVAFRRLAPAESISGLVRWWWFSSWDLPHGQSATQQILAFPSSNVVVEPHMVGISGPTTKSSTRTLEGSGWAVAALLQPAAVPAVVGDPARYRDSYRALAAPGLLKDVGESVAKLDVEAAFCAFEHWLTSTVGPVSSNGLLANAVMERVESDPPIRNVTEWAGAAHVSVRTLHRLTAKHVGLTPLAIIRRRRLQDAAHELRATPAPVGAIAVRMGYADQSHFTREFRATFGTTPSDYRRTAHTL</sequence>
<evidence type="ECO:0000256" key="1">
    <source>
        <dbReference type="ARBA" id="ARBA00023015"/>
    </source>
</evidence>
<evidence type="ECO:0000256" key="2">
    <source>
        <dbReference type="ARBA" id="ARBA00023125"/>
    </source>
</evidence>
<keyword evidence="1" id="KW-0805">Transcription regulation</keyword>
<dbReference type="InterPro" id="IPR018060">
    <property type="entry name" value="HTH_AraC"/>
</dbReference>
<dbReference type="InterPro" id="IPR009057">
    <property type="entry name" value="Homeodomain-like_sf"/>
</dbReference>
<dbReference type="InterPro" id="IPR050204">
    <property type="entry name" value="AraC_XylS_family_regulators"/>
</dbReference>
<comment type="caution">
    <text evidence="5">The sequence shown here is derived from an EMBL/GenBank/DDBJ whole genome shotgun (WGS) entry which is preliminary data.</text>
</comment>
<dbReference type="InterPro" id="IPR020449">
    <property type="entry name" value="Tscrpt_reg_AraC-type_HTH"/>
</dbReference>
<feature type="domain" description="HTH araC/xylS-type" evidence="4">
    <location>
        <begin position="157"/>
        <end position="258"/>
    </location>
</feature>
<dbReference type="InterPro" id="IPR018062">
    <property type="entry name" value="HTH_AraC-typ_CS"/>
</dbReference>